<dbReference type="InterPro" id="IPR026501">
    <property type="entry name" value="Limbin/EVC"/>
</dbReference>
<accession>C3Y3M1</accession>
<keyword evidence="5 12" id="KW-0812">Transmembrane</keyword>
<evidence type="ECO:0000313" key="13">
    <source>
        <dbReference type="EMBL" id="EEN64897.1"/>
    </source>
</evidence>
<evidence type="ECO:0000256" key="3">
    <source>
        <dbReference type="ARBA" id="ARBA00022475"/>
    </source>
</evidence>
<feature type="region of interest" description="Disordered" evidence="11">
    <location>
        <begin position="446"/>
        <end position="479"/>
    </location>
</feature>
<keyword evidence="4" id="KW-0963">Cytoplasm</keyword>
<evidence type="ECO:0000256" key="7">
    <source>
        <dbReference type="ARBA" id="ARBA00023136"/>
    </source>
</evidence>
<organism>
    <name type="scientific">Branchiostoma floridae</name>
    <name type="common">Florida lancelet</name>
    <name type="synonym">Amphioxus</name>
    <dbReference type="NCBI Taxonomy" id="7739"/>
    <lineage>
        <taxon>Eukaryota</taxon>
        <taxon>Metazoa</taxon>
        <taxon>Chordata</taxon>
        <taxon>Cephalochordata</taxon>
        <taxon>Leptocardii</taxon>
        <taxon>Amphioxiformes</taxon>
        <taxon>Branchiostomatidae</taxon>
        <taxon>Branchiostoma</taxon>
    </lineage>
</organism>
<feature type="coiled-coil region" evidence="10">
    <location>
        <begin position="630"/>
        <end position="829"/>
    </location>
</feature>
<dbReference type="InParanoid" id="C3Y3M1"/>
<evidence type="ECO:0000256" key="9">
    <source>
        <dbReference type="ARBA" id="ARBA00023273"/>
    </source>
</evidence>
<dbReference type="GO" id="GO:0005886">
    <property type="term" value="C:plasma membrane"/>
    <property type="evidence" value="ECO:0007669"/>
    <property type="project" value="UniProtKB-SubCell"/>
</dbReference>
<feature type="compositionally biased region" description="Basic and acidic residues" evidence="11">
    <location>
        <begin position="458"/>
        <end position="468"/>
    </location>
</feature>
<evidence type="ECO:0000256" key="11">
    <source>
        <dbReference type="SAM" id="MobiDB-lite"/>
    </source>
</evidence>
<feature type="region of interest" description="Disordered" evidence="11">
    <location>
        <begin position="316"/>
        <end position="337"/>
    </location>
</feature>
<evidence type="ECO:0000256" key="1">
    <source>
        <dbReference type="ARBA" id="ARBA00004120"/>
    </source>
</evidence>
<dbReference type="PANTHER" id="PTHR16795">
    <property type="entry name" value="LIMBIN/ELLIS-VAN CREVELD PROTEIN"/>
    <property type="match status" value="1"/>
</dbReference>
<feature type="compositionally biased region" description="Acidic residues" evidence="11">
    <location>
        <begin position="73"/>
        <end position="83"/>
    </location>
</feature>
<protein>
    <submittedName>
        <fullName evidence="13">Uncharacterized protein</fullName>
    </submittedName>
</protein>
<feature type="transmembrane region" description="Helical" evidence="12">
    <location>
        <begin position="24"/>
        <end position="44"/>
    </location>
</feature>
<evidence type="ECO:0000256" key="6">
    <source>
        <dbReference type="ARBA" id="ARBA00022989"/>
    </source>
</evidence>
<sequence length="991" mass="115634">MREPCVLVTLEYYRGFTENVDGGLVALGSILGFFLGVLIAVVVAKCCLFDILNSRAKDSDSEILLMENVVEPDSSDDEEEEEERKEKKKQKDPDQLSNASSQPADDEKKARLGPSTISRDSGLHDMDDPLYSDSLLVALIKPKSEDIDNELRFQDFRATVQLEKELREQKNNSFLQILRIFLNGLFFKEKIDEKQYRNILTKHEKSIQTGEEGIRAELQQAEEEVMADEKLQKDPVAMQEALEKLHPQYVQRMNSLLKEQQESVRQDLSTAGLPQNELEKIMSKFVDNMATVDRLMGEQFARQSLALQERLAKRQRLAGEHTSAQNREEEEVEERMNQQHITLDKLCQDTKLLDKQRDSKQALQERLAKRQRLAGEHTSAQNREEEEVEERMNQQRITLDKLCQDTKLLDKQRDSIWAQYQSDMQRVEENYNADLQVQQDMLKEKLQQRRQHKLQKLAAKEETEREDLNNSAAEGQTDPKDFVKAQHDLMIQQQQRRLNILEELDETEAEELSMLKQQLDSSRGQLLLEHDQSLYENLQARAQLSEKEARKLMKKHQIHMKNFQERQDGERERQREQLDAKLAQRRRKMEEQSATSQAEQKMLNDQQERAITMLLDTQAGLTEEARKQIMKEHEQNMIAVNNQLQISRTRQQKILEQKLAQRRAKLEAKTKAKQDEKKMLEEEYEEMVQQLEEERQQALTELRKRLAEETDQALKAQDEQLGKVIARLQLGQARRQSIIRRQEKAIKELQEQLVDKVAESGQVSDTKTERILQNHYREVELINEQLQTSKERQMRALQEKLEVKQLNRQRAIEEKLDKEEKEQLKYEARRGSLSASAALTKLLMDRRHQAAIDDLEREMKLELTRQTDQLNQELEEQMRGELEDREKDLLSKLAVMGNMSKKQLTEAVEEAVEKVGGTADAKKLTKDLAKRMKRPGTAGVGAERDEDIDDYRFRPKTATGDSYDDGVRPGRLPKLKKKRPKKAFTDDYDDE</sequence>
<dbReference type="eggNOG" id="ENOG502QQ5U">
    <property type="taxonomic scope" value="Eukaryota"/>
</dbReference>
<keyword evidence="9" id="KW-0966">Cell projection</keyword>
<evidence type="ECO:0000256" key="8">
    <source>
        <dbReference type="ARBA" id="ARBA00023212"/>
    </source>
</evidence>
<feature type="region of interest" description="Disordered" evidence="11">
    <location>
        <begin position="928"/>
        <end position="991"/>
    </location>
</feature>
<evidence type="ECO:0000256" key="4">
    <source>
        <dbReference type="ARBA" id="ARBA00022490"/>
    </source>
</evidence>
<keyword evidence="10" id="KW-0175">Coiled coil</keyword>
<evidence type="ECO:0000256" key="12">
    <source>
        <dbReference type="SAM" id="Phobius"/>
    </source>
</evidence>
<dbReference type="STRING" id="7739.C3Y3M1"/>
<gene>
    <name evidence="13" type="ORF">BRAFLDRAFT_129932</name>
</gene>
<feature type="region of interest" description="Disordered" evidence="11">
    <location>
        <begin position="357"/>
        <end position="394"/>
    </location>
</feature>
<keyword evidence="3" id="KW-1003">Cell membrane</keyword>
<keyword evidence="8" id="KW-0206">Cytoskeleton</keyword>
<evidence type="ECO:0000256" key="10">
    <source>
        <dbReference type="SAM" id="Coils"/>
    </source>
</evidence>
<keyword evidence="6 12" id="KW-1133">Transmembrane helix</keyword>
<feature type="region of interest" description="Disordered" evidence="11">
    <location>
        <begin position="68"/>
        <end position="125"/>
    </location>
</feature>
<evidence type="ECO:0000256" key="5">
    <source>
        <dbReference type="ARBA" id="ARBA00022692"/>
    </source>
</evidence>
<dbReference type="PANTHER" id="PTHR16795:SF13">
    <property type="entry name" value="EVC COMPLEX MEMBER EVC"/>
    <property type="match status" value="1"/>
</dbReference>
<feature type="compositionally biased region" description="Basic residues" evidence="11">
    <location>
        <begin position="971"/>
        <end position="982"/>
    </location>
</feature>
<evidence type="ECO:0000256" key="2">
    <source>
        <dbReference type="ARBA" id="ARBA00004162"/>
    </source>
</evidence>
<proteinExistence type="predicted"/>
<keyword evidence="7 12" id="KW-0472">Membrane</keyword>
<dbReference type="EMBL" id="GG666484">
    <property type="protein sequence ID" value="EEN64897.1"/>
    <property type="molecule type" value="Genomic_DNA"/>
</dbReference>
<dbReference type="AlphaFoldDB" id="C3Y3M1"/>
<dbReference type="GO" id="GO:0007224">
    <property type="term" value="P:smoothened signaling pathway"/>
    <property type="evidence" value="ECO:0007669"/>
    <property type="project" value="InterPro"/>
</dbReference>
<reference evidence="13" key="1">
    <citation type="journal article" date="2008" name="Nature">
        <title>The amphioxus genome and the evolution of the chordate karyotype.</title>
        <authorList>
            <consortium name="US DOE Joint Genome Institute (JGI-PGF)"/>
            <person name="Putnam N.H."/>
            <person name="Butts T."/>
            <person name="Ferrier D.E.K."/>
            <person name="Furlong R.F."/>
            <person name="Hellsten U."/>
            <person name="Kawashima T."/>
            <person name="Robinson-Rechavi M."/>
            <person name="Shoguchi E."/>
            <person name="Terry A."/>
            <person name="Yu J.-K."/>
            <person name="Benito-Gutierrez E.L."/>
            <person name="Dubchak I."/>
            <person name="Garcia-Fernandez J."/>
            <person name="Gibson-Brown J.J."/>
            <person name="Grigoriev I.V."/>
            <person name="Horton A.C."/>
            <person name="de Jong P.J."/>
            <person name="Jurka J."/>
            <person name="Kapitonov V.V."/>
            <person name="Kohara Y."/>
            <person name="Kuroki Y."/>
            <person name="Lindquist E."/>
            <person name="Lucas S."/>
            <person name="Osoegawa K."/>
            <person name="Pennacchio L.A."/>
            <person name="Salamov A.A."/>
            <person name="Satou Y."/>
            <person name="Sauka-Spengler T."/>
            <person name="Schmutz J."/>
            <person name="Shin-I T."/>
            <person name="Toyoda A."/>
            <person name="Bronner-Fraser M."/>
            <person name="Fujiyama A."/>
            <person name="Holland L.Z."/>
            <person name="Holland P.W.H."/>
            <person name="Satoh N."/>
            <person name="Rokhsar D.S."/>
        </authorList>
    </citation>
    <scope>NUCLEOTIDE SEQUENCE [LARGE SCALE GENOMIC DNA]</scope>
    <source>
        <strain evidence="13">S238N-H82</strain>
        <tissue evidence="13">Testes</tissue>
    </source>
</reference>
<comment type="subcellular location">
    <subcellularLocation>
        <location evidence="2">Cell membrane</location>
        <topology evidence="2">Single-pass membrane protein</topology>
    </subcellularLocation>
    <subcellularLocation>
        <location evidence="1">Cytoplasm</location>
        <location evidence="1">Cytoskeleton</location>
        <location evidence="1">Cilium basal body</location>
    </subcellularLocation>
</comment>
<name>C3Y3M1_BRAFL</name>